<evidence type="ECO:0000256" key="21">
    <source>
        <dbReference type="SAM" id="MobiDB-lite"/>
    </source>
</evidence>
<dbReference type="CDD" id="cd05369">
    <property type="entry name" value="TER_DECR_SDR_a"/>
    <property type="match status" value="1"/>
</dbReference>
<evidence type="ECO:0000256" key="6">
    <source>
        <dbReference type="ARBA" id="ARBA00022857"/>
    </source>
</evidence>
<protein>
    <recommendedName>
        <fullName evidence="14">Peroxisomal trans-2-enoyl-CoA reductase</fullName>
        <ecNumber evidence="13">1.3.1.38</ecNumber>
    </recommendedName>
</protein>
<dbReference type="InterPro" id="IPR036291">
    <property type="entry name" value="NAD(P)-bd_dom_sf"/>
</dbReference>
<evidence type="ECO:0000256" key="12">
    <source>
        <dbReference type="ARBA" id="ARBA00038622"/>
    </source>
</evidence>
<comment type="catalytic activity">
    <reaction evidence="19">
        <text>(2E)-decenoyl-CoA + NADPH + H(+) = decanoyl-CoA + NADP(+)</text>
        <dbReference type="Rhea" id="RHEA:44960"/>
        <dbReference type="ChEBI" id="CHEBI:15378"/>
        <dbReference type="ChEBI" id="CHEBI:57783"/>
        <dbReference type="ChEBI" id="CHEBI:58349"/>
        <dbReference type="ChEBI" id="CHEBI:61406"/>
        <dbReference type="ChEBI" id="CHEBI:61430"/>
    </reaction>
    <physiologicalReaction direction="left-to-right" evidence="19">
        <dbReference type="Rhea" id="RHEA:44961"/>
    </physiologicalReaction>
</comment>
<sequence>MAVNTQIRSIFRSGLFSNKVAIVTGGGTGLGRAITQELLYLGCKVVIASRKVERLQTAADAMNASLPKDSTAAIQAVKCNIRQEEEVKSLMKTTVEKYGKIDFLVNNGGGQFPCPLSDISIKGWNAVIDTNLTGTFLCCREAFNAWMGEHGGAIVNIIVDLWKGFPMMGHTSAARAGIENLTKTAAVEWAPHGIRINSVAPGTVFGKEAAEHYGTEEIFKLAIPAIPAKRLGTPEEISAAVAFLLSPGAAYITGESIKVDGASSLYMPPGGYTVRDHKNMPAYKWETDDENEGGNNPGGPSSKL</sequence>
<comment type="catalytic activity">
    <reaction evidence="20">
        <text>(2E)-octenoyl-CoA + NADPH + H(+) = octanoyl-CoA + NADP(+)</text>
        <dbReference type="Rhea" id="RHEA:44952"/>
        <dbReference type="ChEBI" id="CHEBI:15378"/>
        <dbReference type="ChEBI" id="CHEBI:57386"/>
        <dbReference type="ChEBI" id="CHEBI:57783"/>
        <dbReference type="ChEBI" id="CHEBI:58349"/>
        <dbReference type="ChEBI" id="CHEBI:62242"/>
    </reaction>
    <physiologicalReaction direction="left-to-right" evidence="20">
        <dbReference type="Rhea" id="RHEA:44953"/>
    </physiologicalReaction>
</comment>
<keyword evidence="10" id="KW-0275">Fatty acid biosynthesis</keyword>
<dbReference type="GeneID" id="579703"/>
<keyword evidence="6" id="KW-0521">NADP</keyword>
<evidence type="ECO:0000256" key="5">
    <source>
        <dbReference type="ARBA" id="ARBA00022832"/>
    </source>
</evidence>
<evidence type="ECO:0000256" key="19">
    <source>
        <dbReference type="ARBA" id="ARBA00049386"/>
    </source>
</evidence>
<comment type="catalytic activity">
    <reaction evidence="16">
        <text>(2E)-tetradecenoyl-CoA + NADPH + H(+) = tetradecanoyl-CoA + NADP(+)</text>
        <dbReference type="Rhea" id="RHEA:44968"/>
        <dbReference type="ChEBI" id="CHEBI:15378"/>
        <dbReference type="ChEBI" id="CHEBI:57385"/>
        <dbReference type="ChEBI" id="CHEBI:57783"/>
        <dbReference type="ChEBI" id="CHEBI:58349"/>
        <dbReference type="ChEBI" id="CHEBI:61405"/>
    </reaction>
    <physiologicalReaction direction="left-to-right" evidence="16">
        <dbReference type="Rhea" id="RHEA:44969"/>
    </physiologicalReaction>
</comment>
<reference evidence="23" key="1">
    <citation type="submission" date="2015-02" db="EMBL/GenBank/DDBJ databases">
        <title>Genome sequencing for Strongylocentrotus purpuratus.</title>
        <authorList>
            <person name="Murali S."/>
            <person name="Liu Y."/>
            <person name="Vee V."/>
            <person name="English A."/>
            <person name="Wang M."/>
            <person name="Skinner E."/>
            <person name="Han Y."/>
            <person name="Muzny D.M."/>
            <person name="Worley K.C."/>
            <person name="Gibbs R.A."/>
        </authorList>
    </citation>
    <scope>NUCLEOTIDE SEQUENCE</scope>
</reference>
<evidence type="ECO:0000256" key="14">
    <source>
        <dbReference type="ARBA" id="ARBA00041063"/>
    </source>
</evidence>
<evidence type="ECO:0000256" key="17">
    <source>
        <dbReference type="ARBA" id="ARBA00049108"/>
    </source>
</evidence>
<comment type="function">
    <text evidence="11">Participates in chain elongation of fatty acids. Catalyzes the reduction of trans-2-enoyl-CoAs of varying chain lengths from 6:1 to 16:1, having maximum activity with 10:1 CoA. Has no 2,4-dienoyl-CoA reductase activity.</text>
</comment>
<evidence type="ECO:0000256" key="8">
    <source>
        <dbReference type="ARBA" id="ARBA00023098"/>
    </source>
</evidence>
<dbReference type="PANTHER" id="PTHR24317:SF7">
    <property type="entry name" value="PEROXISOMAL TRANS-2-ENOYL-COA REDUCTASE"/>
    <property type="match status" value="1"/>
</dbReference>
<keyword evidence="9" id="KW-0576">Peroxisome</keyword>
<evidence type="ECO:0000256" key="3">
    <source>
        <dbReference type="ARBA" id="ARBA00022516"/>
    </source>
</evidence>
<dbReference type="GO" id="GO:0033306">
    <property type="term" value="P:phytol metabolic process"/>
    <property type="evidence" value="ECO:0000318"/>
    <property type="project" value="GO_Central"/>
</dbReference>
<comment type="catalytic activity">
    <reaction evidence="15">
        <text>(2E)-dodecenoyl-CoA + NADPH + H(+) = dodecanoyl-CoA + NADP(+)</text>
        <dbReference type="Rhea" id="RHEA:44964"/>
        <dbReference type="ChEBI" id="CHEBI:15378"/>
        <dbReference type="ChEBI" id="CHEBI:57330"/>
        <dbReference type="ChEBI" id="CHEBI:57375"/>
        <dbReference type="ChEBI" id="CHEBI:57783"/>
        <dbReference type="ChEBI" id="CHEBI:58349"/>
    </reaction>
    <physiologicalReaction direction="left-to-right" evidence="15">
        <dbReference type="Rhea" id="RHEA:44965"/>
    </physiologicalReaction>
</comment>
<proteinExistence type="predicted"/>
<dbReference type="AlphaFoldDB" id="A0A7M7PY65"/>
<dbReference type="Pfam" id="PF13561">
    <property type="entry name" value="adh_short_C2"/>
    <property type="match status" value="1"/>
</dbReference>
<evidence type="ECO:0000256" key="15">
    <source>
        <dbReference type="ARBA" id="ARBA00047570"/>
    </source>
</evidence>
<evidence type="ECO:0000256" key="1">
    <source>
        <dbReference type="ARBA" id="ARBA00004275"/>
    </source>
</evidence>
<evidence type="ECO:0000313" key="23">
    <source>
        <dbReference type="Proteomes" id="UP000007110"/>
    </source>
</evidence>
<keyword evidence="8" id="KW-0443">Lipid metabolism</keyword>
<dbReference type="SUPFAM" id="SSF51735">
    <property type="entry name" value="NAD(P)-binding Rossmann-fold domains"/>
    <property type="match status" value="1"/>
</dbReference>
<keyword evidence="23" id="KW-1185">Reference proteome</keyword>
<comment type="subcellular location">
    <subcellularLocation>
        <location evidence="1">Peroxisome</location>
    </subcellularLocation>
</comment>
<comment type="catalytic activity">
    <reaction evidence="18">
        <text>a (2E)-enoyl-CoA + NADPH + H(+) = a 2,3-saturated acyl-CoA + NADP(+)</text>
        <dbReference type="Rhea" id="RHEA:33763"/>
        <dbReference type="ChEBI" id="CHEBI:15378"/>
        <dbReference type="ChEBI" id="CHEBI:57783"/>
        <dbReference type="ChEBI" id="CHEBI:58349"/>
        <dbReference type="ChEBI" id="CHEBI:58856"/>
        <dbReference type="ChEBI" id="CHEBI:65111"/>
        <dbReference type="EC" id="1.3.1.38"/>
    </reaction>
    <physiologicalReaction direction="left-to-right" evidence="18">
        <dbReference type="Rhea" id="RHEA:33764"/>
    </physiologicalReaction>
</comment>
<feature type="region of interest" description="Disordered" evidence="21">
    <location>
        <begin position="283"/>
        <end position="304"/>
    </location>
</feature>
<keyword evidence="4" id="KW-0597">Phosphoprotein</keyword>
<organism evidence="22 23">
    <name type="scientific">Strongylocentrotus purpuratus</name>
    <name type="common">Purple sea urchin</name>
    <dbReference type="NCBI Taxonomy" id="7668"/>
    <lineage>
        <taxon>Eukaryota</taxon>
        <taxon>Metazoa</taxon>
        <taxon>Echinodermata</taxon>
        <taxon>Eleutherozoa</taxon>
        <taxon>Echinozoa</taxon>
        <taxon>Echinoidea</taxon>
        <taxon>Euechinoidea</taxon>
        <taxon>Echinacea</taxon>
        <taxon>Camarodonta</taxon>
        <taxon>Echinidea</taxon>
        <taxon>Strongylocentrotidae</taxon>
        <taxon>Strongylocentrotus</taxon>
    </lineage>
</organism>
<evidence type="ECO:0000256" key="11">
    <source>
        <dbReference type="ARBA" id="ARBA00037124"/>
    </source>
</evidence>
<dbReference type="GO" id="GO:0006633">
    <property type="term" value="P:fatty acid biosynthetic process"/>
    <property type="evidence" value="ECO:0007669"/>
    <property type="project" value="UniProtKB-KW"/>
</dbReference>
<evidence type="ECO:0000256" key="7">
    <source>
        <dbReference type="ARBA" id="ARBA00023002"/>
    </source>
</evidence>
<evidence type="ECO:0000256" key="4">
    <source>
        <dbReference type="ARBA" id="ARBA00022553"/>
    </source>
</evidence>
<evidence type="ECO:0000256" key="13">
    <source>
        <dbReference type="ARBA" id="ARBA00038849"/>
    </source>
</evidence>
<dbReference type="KEGG" id="spu:579703"/>
<comment type="pathway">
    <text evidence="2">Lipid metabolism.</text>
</comment>
<evidence type="ECO:0000256" key="2">
    <source>
        <dbReference type="ARBA" id="ARBA00005189"/>
    </source>
</evidence>
<reference evidence="22" key="2">
    <citation type="submission" date="2021-01" db="UniProtKB">
        <authorList>
            <consortium name="EnsemblMetazoa"/>
        </authorList>
    </citation>
    <scope>IDENTIFICATION</scope>
</reference>
<evidence type="ECO:0000256" key="10">
    <source>
        <dbReference type="ARBA" id="ARBA00023160"/>
    </source>
</evidence>
<dbReference type="GO" id="GO:0019166">
    <property type="term" value="F:trans-2-enoyl-CoA reductase (NADPH) activity"/>
    <property type="evidence" value="ECO:0000318"/>
    <property type="project" value="GO_Central"/>
</dbReference>
<dbReference type="InterPro" id="IPR002347">
    <property type="entry name" value="SDR_fam"/>
</dbReference>
<dbReference type="EC" id="1.3.1.38" evidence="13"/>
<evidence type="ECO:0000256" key="18">
    <source>
        <dbReference type="ARBA" id="ARBA00049251"/>
    </source>
</evidence>
<dbReference type="PRINTS" id="PR00081">
    <property type="entry name" value="GDHRDH"/>
</dbReference>
<evidence type="ECO:0000256" key="20">
    <source>
        <dbReference type="ARBA" id="ARBA00049559"/>
    </source>
</evidence>
<dbReference type="EnsemblMetazoa" id="XM_031000440">
    <property type="protein sequence ID" value="XP_030856300"/>
    <property type="gene ID" value="LOC579703"/>
</dbReference>
<dbReference type="OrthoDB" id="417891at2759"/>
<evidence type="ECO:0000313" key="22">
    <source>
        <dbReference type="EnsemblMetazoa" id="XP_030856300"/>
    </source>
</evidence>
<dbReference type="OMA" id="GYRICIN"/>
<evidence type="ECO:0000256" key="16">
    <source>
        <dbReference type="ARBA" id="ARBA00048686"/>
    </source>
</evidence>
<accession>A0A7M7PY65</accession>
<dbReference type="RefSeq" id="XP_030856300.1">
    <property type="nucleotide sequence ID" value="XM_031000440.1"/>
</dbReference>
<comment type="catalytic activity">
    <reaction evidence="17">
        <text>(2E)-hexenoyl-CoA + NADPH + H(+) = hexanoyl-CoA + NADP(+)</text>
        <dbReference type="Rhea" id="RHEA:44956"/>
        <dbReference type="ChEBI" id="CHEBI:15378"/>
        <dbReference type="ChEBI" id="CHEBI:57783"/>
        <dbReference type="ChEBI" id="CHEBI:58349"/>
        <dbReference type="ChEBI" id="CHEBI:62077"/>
        <dbReference type="ChEBI" id="CHEBI:62620"/>
    </reaction>
    <physiologicalReaction direction="left-to-right" evidence="17">
        <dbReference type="Rhea" id="RHEA:44957"/>
    </physiologicalReaction>
</comment>
<dbReference type="InterPro" id="IPR052388">
    <property type="entry name" value="Peroxisomal_t2-enoyl-CoA_red"/>
</dbReference>
<keyword evidence="7" id="KW-0560">Oxidoreductase</keyword>
<dbReference type="GO" id="GO:0005777">
    <property type="term" value="C:peroxisome"/>
    <property type="evidence" value="ECO:0000318"/>
    <property type="project" value="GO_Central"/>
</dbReference>
<name>A0A7M7PY65_STRPU</name>
<dbReference type="PANTHER" id="PTHR24317">
    <property type="entry name" value="PEROXISOMAL TRANS-2-ENOYL-COA REDUCTASE"/>
    <property type="match status" value="1"/>
</dbReference>
<dbReference type="Gene3D" id="3.40.50.720">
    <property type="entry name" value="NAD(P)-binding Rossmann-like Domain"/>
    <property type="match status" value="1"/>
</dbReference>
<dbReference type="FunFam" id="3.40.50.720:FF:000335">
    <property type="entry name" value="Peroxisomal trans-2-enoyl-CoA reductase"/>
    <property type="match status" value="1"/>
</dbReference>
<dbReference type="FunCoup" id="A0A7M7PY65">
    <property type="interactions" value="109"/>
</dbReference>
<comment type="subunit">
    <text evidence="12">Interacts with PEX5, probably required to target it into peroxisomes.</text>
</comment>
<dbReference type="Proteomes" id="UP000007110">
    <property type="component" value="Unassembled WGS sequence"/>
</dbReference>
<keyword evidence="5" id="KW-0276">Fatty acid metabolism</keyword>
<keyword evidence="3" id="KW-0444">Lipid biosynthesis</keyword>
<evidence type="ECO:0000256" key="9">
    <source>
        <dbReference type="ARBA" id="ARBA00023140"/>
    </source>
</evidence>
<dbReference type="InParanoid" id="A0A7M7PY65"/>